<dbReference type="Proteomes" id="UP000628669">
    <property type="component" value="Unassembled WGS sequence"/>
</dbReference>
<dbReference type="RefSeq" id="WP_200247810.1">
    <property type="nucleotide sequence ID" value="NZ_JAENHK010000010.1"/>
</dbReference>
<accession>A0ABS1FYR0</accession>
<name>A0ABS1FYR0_9FLAO</name>
<gene>
    <name evidence="1" type="ORF">JHL15_17370</name>
</gene>
<evidence type="ECO:0000313" key="1">
    <source>
        <dbReference type="EMBL" id="MBK1897539.1"/>
    </source>
</evidence>
<dbReference type="EMBL" id="JAENHK010000010">
    <property type="protein sequence ID" value="MBK1897539.1"/>
    <property type="molecule type" value="Genomic_DNA"/>
</dbReference>
<evidence type="ECO:0008006" key="3">
    <source>
        <dbReference type="Google" id="ProtNLM"/>
    </source>
</evidence>
<sequence length="226" mass="25705">MKNNKLYVTVAFLSLVFNKVNSQTVNWGGLADRERHILNVNVGAEYGAIVGLGYGYKFNSKLFPTIINIEASVPMGERLFDDFKTKAGANVRWLKIQNLQLSTKAQGIFRKYENENVQLMNFGLDMSGTVGYYRPKWFAAVEIGFDKAIVTHFKHSDHYREIYPEVKDGWYEPSTGGNFYGAVQGGYSFSNQEIYFKVGGIVSQDLKTKPQLPYLLQVGYNYKLPF</sequence>
<protein>
    <recommendedName>
        <fullName evidence="3">Outer membrane protein beta-barrel domain-containing protein</fullName>
    </recommendedName>
</protein>
<proteinExistence type="predicted"/>
<comment type="caution">
    <text evidence="1">The sequence shown here is derived from an EMBL/GenBank/DDBJ whole genome shotgun (WGS) entry which is preliminary data.</text>
</comment>
<organism evidence="1 2">
    <name type="scientific">Chryseobacterium paridis</name>
    <dbReference type="NCBI Taxonomy" id="2800328"/>
    <lineage>
        <taxon>Bacteria</taxon>
        <taxon>Pseudomonadati</taxon>
        <taxon>Bacteroidota</taxon>
        <taxon>Flavobacteriia</taxon>
        <taxon>Flavobacteriales</taxon>
        <taxon>Weeksellaceae</taxon>
        <taxon>Chryseobacterium group</taxon>
        <taxon>Chryseobacterium</taxon>
    </lineage>
</organism>
<evidence type="ECO:0000313" key="2">
    <source>
        <dbReference type="Proteomes" id="UP000628669"/>
    </source>
</evidence>
<keyword evidence="2" id="KW-1185">Reference proteome</keyword>
<reference evidence="2" key="1">
    <citation type="submission" date="2021-01" db="EMBL/GenBank/DDBJ databases">
        <title>Genome public.</title>
        <authorList>
            <person name="Liu C."/>
            <person name="Sun Q."/>
        </authorList>
    </citation>
    <scope>NUCLEOTIDE SEQUENCE [LARGE SCALE GENOMIC DNA]</scope>
    <source>
        <strain evidence="2">YIM B02567</strain>
    </source>
</reference>